<organism evidence="7 8">
    <name type="scientific">Leishmania panamensis</name>
    <dbReference type="NCBI Taxonomy" id="5679"/>
    <lineage>
        <taxon>Eukaryota</taxon>
        <taxon>Discoba</taxon>
        <taxon>Euglenozoa</taxon>
        <taxon>Kinetoplastea</taxon>
        <taxon>Metakinetoplastina</taxon>
        <taxon>Trypanosomatida</taxon>
        <taxon>Trypanosomatidae</taxon>
        <taxon>Leishmaniinae</taxon>
        <taxon>Leishmania</taxon>
        <taxon>Leishmania guyanensis species complex</taxon>
    </lineage>
</organism>
<dbReference type="RefSeq" id="XP_010704024.1">
    <property type="nucleotide sequence ID" value="XM_010705722.1"/>
</dbReference>
<feature type="transmembrane region" description="Helical" evidence="6">
    <location>
        <begin position="88"/>
        <end position="109"/>
    </location>
</feature>
<dbReference type="VEuPathDB" id="TriTrypDB:LPAL13_070006400"/>
<dbReference type="PANTHER" id="PTHR13377:SF3">
    <property type="entry name" value="TRANSMEMBRANE PROTEIN 115"/>
    <property type="match status" value="1"/>
</dbReference>
<dbReference type="InterPro" id="IPR013861">
    <property type="entry name" value="TMEM115/Pdh1/Rbl19"/>
</dbReference>
<comment type="subcellular location">
    <subcellularLocation>
        <location evidence="1">Membrane</location>
        <topology evidence="1">Multi-pass membrane protein</topology>
    </subcellularLocation>
</comment>
<accession>A0A088RIC5</accession>
<dbReference type="AlphaFoldDB" id="A0A088RIC5"/>
<evidence type="ECO:0000256" key="5">
    <source>
        <dbReference type="SAM" id="MobiDB-lite"/>
    </source>
</evidence>
<keyword evidence="8" id="KW-1185">Reference proteome</keyword>
<keyword evidence="4 6" id="KW-0472">Membrane</keyword>
<dbReference type="GO" id="GO:0006890">
    <property type="term" value="P:retrograde vesicle-mediated transport, Golgi to endoplasmic reticulum"/>
    <property type="evidence" value="ECO:0007669"/>
    <property type="project" value="InterPro"/>
</dbReference>
<keyword evidence="3 6" id="KW-1133">Transmembrane helix</keyword>
<dbReference type="eggNOG" id="ENOG502SJHD">
    <property type="taxonomic scope" value="Eukaryota"/>
</dbReference>
<dbReference type="KEGG" id="lpan:LPMP_070160"/>
<name>A0A088RIC5_LEIPA</name>
<dbReference type="OrthoDB" id="265298at2759"/>
<dbReference type="GO" id="GO:0016020">
    <property type="term" value="C:membrane"/>
    <property type="evidence" value="ECO:0007669"/>
    <property type="project" value="UniProtKB-SubCell"/>
</dbReference>
<proteinExistence type="predicted"/>
<evidence type="ECO:0000313" key="7">
    <source>
        <dbReference type="EMBL" id="AIN95702.1"/>
    </source>
</evidence>
<gene>
    <name evidence="7" type="ORF">LPMP_070160</name>
</gene>
<feature type="transmembrane region" description="Helical" evidence="6">
    <location>
        <begin position="12"/>
        <end position="30"/>
    </location>
</feature>
<dbReference type="GO" id="GO:0005794">
    <property type="term" value="C:Golgi apparatus"/>
    <property type="evidence" value="ECO:0007669"/>
    <property type="project" value="TreeGrafter"/>
</dbReference>
<protein>
    <submittedName>
        <fullName evidence="7">Uncharacterized protein</fullName>
    </submittedName>
</protein>
<keyword evidence="2 6" id="KW-0812">Transmembrane</keyword>
<sequence>MPLLPSLGTRAAKTPVTAVLLTLVCIIVLLSNSNDLTCMHGTLYELYPWRFITYSLAATIQEPWRIVVNTAVVLAGASAEATTGSSEYAIFLLFTTVATGLLVLIADLIICHPLRFAFLNKDDSYNRPYGYTGMWPVAEVIGFSLCRVRGMSALVGPRLLGAQLTLQQVPLAIVWFAFSCDVVSLVVGRCLEEYYDHWEGWRVMVACIALLVSWLYERHVTGAASSAFTLDAFIYPEPLRDCVRSVGSRLQRLLQVSPLRALLPPEGGASGEAAMLPTPLFSRAEMGSVFPSKSNTATALLPGTTAEEAERHRLIAREALARRLQQEQQAQSPSTSLGVEAADSAAKTA</sequence>
<dbReference type="PANTHER" id="PTHR13377">
    <property type="entry name" value="PLACENTAL PROTEIN 6"/>
    <property type="match status" value="1"/>
</dbReference>
<dbReference type="GeneID" id="22572351"/>
<dbReference type="EMBL" id="CP009376">
    <property type="protein sequence ID" value="AIN95702.1"/>
    <property type="molecule type" value="Genomic_DNA"/>
</dbReference>
<dbReference type="Pfam" id="PF08551">
    <property type="entry name" value="DUF1751"/>
    <property type="match status" value="1"/>
</dbReference>
<evidence type="ECO:0000256" key="6">
    <source>
        <dbReference type="SAM" id="Phobius"/>
    </source>
</evidence>
<evidence type="ECO:0000256" key="1">
    <source>
        <dbReference type="ARBA" id="ARBA00004141"/>
    </source>
</evidence>
<dbReference type="Proteomes" id="UP000063063">
    <property type="component" value="Chromosome 7"/>
</dbReference>
<evidence type="ECO:0000256" key="3">
    <source>
        <dbReference type="ARBA" id="ARBA00022989"/>
    </source>
</evidence>
<dbReference type="VEuPathDB" id="TriTrypDB:LPMP_070160"/>
<evidence type="ECO:0000256" key="4">
    <source>
        <dbReference type="ARBA" id="ARBA00023136"/>
    </source>
</evidence>
<feature type="region of interest" description="Disordered" evidence="5">
    <location>
        <begin position="321"/>
        <end position="349"/>
    </location>
</feature>
<evidence type="ECO:0000256" key="2">
    <source>
        <dbReference type="ARBA" id="ARBA00022692"/>
    </source>
</evidence>
<evidence type="ECO:0000313" key="8">
    <source>
        <dbReference type="Proteomes" id="UP000063063"/>
    </source>
</evidence>
<reference evidence="7 8" key="1">
    <citation type="journal article" date="2015" name="Sci. Rep.">
        <title>The genome of Leishmania panamensis: insights into genomics of the L. (Viannia) subgenus.</title>
        <authorList>
            <person name="Llanes A."/>
            <person name="Restrepo C.M."/>
            <person name="Vecchio G.D."/>
            <person name="Anguizola F.J."/>
            <person name="Lleonart R."/>
        </authorList>
    </citation>
    <scope>NUCLEOTIDE SEQUENCE [LARGE SCALE GENOMIC DNA]</scope>
    <source>
        <strain evidence="7 8">MHOM/PA/94/PSC-1</strain>
    </source>
</reference>